<feature type="domain" description="FAD-binding FR-type" evidence="2">
    <location>
        <begin position="11"/>
        <end position="118"/>
    </location>
</feature>
<name>A0A1M6N392_REIAG</name>
<keyword evidence="4" id="KW-1185">Reference proteome</keyword>
<dbReference type="Pfam" id="PF08021">
    <property type="entry name" value="FAD_binding_9"/>
    <property type="match status" value="1"/>
</dbReference>
<evidence type="ECO:0000259" key="2">
    <source>
        <dbReference type="PROSITE" id="PS51384"/>
    </source>
</evidence>
<dbReference type="InterPro" id="IPR039261">
    <property type="entry name" value="FNR_nucleotide-bd"/>
</dbReference>
<dbReference type="Gene3D" id="2.40.30.10">
    <property type="entry name" value="Translation factors"/>
    <property type="match status" value="1"/>
</dbReference>
<accession>A0A1M6N392</accession>
<proteinExistence type="inferred from homology"/>
<dbReference type="GO" id="GO:0016491">
    <property type="term" value="F:oxidoreductase activity"/>
    <property type="evidence" value="ECO:0007669"/>
    <property type="project" value="InterPro"/>
</dbReference>
<dbReference type="RefSeq" id="WP_073120796.1">
    <property type="nucleotide sequence ID" value="NZ_FRAA01000002.1"/>
</dbReference>
<reference evidence="4" key="1">
    <citation type="submission" date="2016-11" db="EMBL/GenBank/DDBJ databases">
        <authorList>
            <person name="Varghese N."/>
            <person name="Submissions S."/>
        </authorList>
    </citation>
    <scope>NUCLEOTIDE SEQUENCE [LARGE SCALE GENOMIC DNA]</scope>
    <source>
        <strain evidence="4">DSM 26134</strain>
    </source>
</reference>
<dbReference type="PROSITE" id="PS51384">
    <property type="entry name" value="FAD_FR"/>
    <property type="match status" value="1"/>
</dbReference>
<dbReference type="EMBL" id="FRAA01000002">
    <property type="protein sequence ID" value="SHJ90209.1"/>
    <property type="molecule type" value="Genomic_DNA"/>
</dbReference>
<dbReference type="CDD" id="cd06193">
    <property type="entry name" value="siderophore_interacting"/>
    <property type="match status" value="1"/>
</dbReference>
<organism evidence="3 4">
    <name type="scientific">Reichenbachiella agariperforans</name>
    <dbReference type="NCBI Taxonomy" id="156994"/>
    <lineage>
        <taxon>Bacteria</taxon>
        <taxon>Pseudomonadati</taxon>
        <taxon>Bacteroidota</taxon>
        <taxon>Cytophagia</taxon>
        <taxon>Cytophagales</taxon>
        <taxon>Reichenbachiellaceae</taxon>
        <taxon>Reichenbachiella</taxon>
    </lineage>
</organism>
<sequence>MGFVESILKKVVLQEAVIEEKVKLSEAAYRIRIKGADISRVDFIAGCFFRLGIGIDQEDVPLKDKVRSYSVWDINQSTGHVDLAIATHSEGIGADWAKQCKPGDAVYFKWKKGNFLVDDSAESYLMIGDLSALSHLYMIRRHLSGNKKVESIIYSQDKTDLFPDVDGSTPFDFYELPQNPADELITKVKEIVSSMTGTKTVYIAGDSRVCVALNQCFKKELGWDTKRIKTKPFWNPEKKGLE</sequence>
<dbReference type="SUPFAM" id="SSF63380">
    <property type="entry name" value="Riboflavin synthase domain-like"/>
    <property type="match status" value="1"/>
</dbReference>
<protein>
    <submittedName>
        <fullName evidence="3">NADPH-dependent ferric siderophore reductase, contains FAD-binding and SIP domains</fullName>
    </submittedName>
</protein>
<evidence type="ECO:0000256" key="1">
    <source>
        <dbReference type="ARBA" id="ARBA00035644"/>
    </source>
</evidence>
<dbReference type="InterPro" id="IPR017927">
    <property type="entry name" value="FAD-bd_FR_type"/>
</dbReference>
<dbReference type="AlphaFoldDB" id="A0A1M6N392"/>
<evidence type="ECO:0000313" key="4">
    <source>
        <dbReference type="Proteomes" id="UP000184474"/>
    </source>
</evidence>
<dbReference type="Proteomes" id="UP000184474">
    <property type="component" value="Unassembled WGS sequence"/>
</dbReference>
<evidence type="ECO:0000313" key="3">
    <source>
        <dbReference type="EMBL" id="SHJ90209.1"/>
    </source>
</evidence>
<gene>
    <name evidence="3" type="ORF">SAMN04488028_10281</name>
</gene>
<dbReference type="Gene3D" id="3.40.50.80">
    <property type="entry name" value="Nucleotide-binding domain of ferredoxin-NADP reductase (FNR) module"/>
    <property type="match status" value="1"/>
</dbReference>
<comment type="similarity">
    <text evidence="1">Belongs to the SIP oxidoreductase family.</text>
</comment>
<dbReference type="PANTHER" id="PTHR30157:SF0">
    <property type="entry name" value="NADPH-DEPENDENT FERRIC-CHELATE REDUCTASE"/>
    <property type="match status" value="1"/>
</dbReference>
<dbReference type="InterPro" id="IPR013113">
    <property type="entry name" value="SIP_FAD-bd"/>
</dbReference>
<dbReference type="InterPro" id="IPR039374">
    <property type="entry name" value="SIP_fam"/>
</dbReference>
<dbReference type="InterPro" id="IPR007037">
    <property type="entry name" value="SIP_rossman_dom"/>
</dbReference>
<dbReference type="InterPro" id="IPR017938">
    <property type="entry name" value="Riboflavin_synthase-like_b-brl"/>
</dbReference>
<dbReference type="PANTHER" id="PTHR30157">
    <property type="entry name" value="FERRIC REDUCTASE, NADPH-DEPENDENT"/>
    <property type="match status" value="1"/>
</dbReference>
<dbReference type="Pfam" id="PF04954">
    <property type="entry name" value="SIP"/>
    <property type="match status" value="1"/>
</dbReference>
<dbReference type="STRING" id="156994.SAMN04488028_10281"/>